<dbReference type="Proteomes" id="UP000748756">
    <property type="component" value="Unassembled WGS sequence"/>
</dbReference>
<keyword evidence="2" id="KW-1185">Reference proteome</keyword>
<comment type="caution">
    <text evidence="1">The sequence shown here is derived from an EMBL/GenBank/DDBJ whole genome shotgun (WGS) entry which is preliminary data.</text>
</comment>
<organism evidence="1 2">
    <name type="scientific">Linnemannia schmuckeri</name>
    <dbReference type="NCBI Taxonomy" id="64567"/>
    <lineage>
        <taxon>Eukaryota</taxon>
        <taxon>Fungi</taxon>
        <taxon>Fungi incertae sedis</taxon>
        <taxon>Mucoromycota</taxon>
        <taxon>Mortierellomycotina</taxon>
        <taxon>Mortierellomycetes</taxon>
        <taxon>Mortierellales</taxon>
        <taxon>Mortierellaceae</taxon>
        <taxon>Linnemannia</taxon>
    </lineage>
</organism>
<reference evidence="1" key="1">
    <citation type="journal article" date="2020" name="Fungal Divers.">
        <title>Resolving the Mortierellaceae phylogeny through synthesis of multi-gene phylogenetics and phylogenomics.</title>
        <authorList>
            <person name="Vandepol N."/>
            <person name="Liber J."/>
            <person name="Desiro A."/>
            <person name="Na H."/>
            <person name="Kennedy M."/>
            <person name="Barry K."/>
            <person name="Grigoriev I.V."/>
            <person name="Miller A.N."/>
            <person name="O'Donnell K."/>
            <person name="Stajich J.E."/>
            <person name="Bonito G."/>
        </authorList>
    </citation>
    <scope>NUCLEOTIDE SEQUENCE</scope>
    <source>
        <strain evidence="1">NRRL 6426</strain>
    </source>
</reference>
<sequence length="52" mass="6046">MSKTQLFKVYEPRKTFIDALLELLSYSSAGFIETINTLSSIQKFCDIRPWNT</sequence>
<name>A0A9P5UVV2_9FUNG</name>
<evidence type="ECO:0000313" key="1">
    <source>
        <dbReference type="EMBL" id="KAF9121142.1"/>
    </source>
</evidence>
<evidence type="ECO:0000313" key="2">
    <source>
        <dbReference type="Proteomes" id="UP000748756"/>
    </source>
</evidence>
<protein>
    <submittedName>
        <fullName evidence="1">Uncharacterized protein</fullName>
    </submittedName>
</protein>
<feature type="non-terminal residue" evidence="1">
    <location>
        <position position="52"/>
    </location>
</feature>
<proteinExistence type="predicted"/>
<accession>A0A9P5UVV2</accession>
<dbReference type="AlphaFoldDB" id="A0A9P5UVV2"/>
<dbReference type="EMBL" id="JAAAUQ010002748">
    <property type="protein sequence ID" value="KAF9121142.1"/>
    <property type="molecule type" value="Genomic_DNA"/>
</dbReference>
<gene>
    <name evidence="1" type="ORF">BG015_005895</name>
</gene>